<proteinExistence type="predicted"/>
<organism evidence="1 2">
    <name type="scientific">Natribaculum luteum</name>
    <dbReference type="NCBI Taxonomy" id="1586232"/>
    <lineage>
        <taxon>Archaea</taxon>
        <taxon>Methanobacteriati</taxon>
        <taxon>Methanobacteriota</taxon>
        <taxon>Stenosarchaea group</taxon>
        <taxon>Halobacteria</taxon>
        <taxon>Halobacteriales</taxon>
        <taxon>Natrialbaceae</taxon>
        <taxon>Natribaculum</taxon>
    </lineage>
</organism>
<dbReference type="Proteomes" id="UP001595821">
    <property type="component" value="Unassembled WGS sequence"/>
</dbReference>
<dbReference type="RefSeq" id="WP_246966839.1">
    <property type="nucleotide sequence ID" value="NZ_CP095397.1"/>
</dbReference>
<dbReference type="InterPro" id="IPR054213">
    <property type="entry name" value="DUF6920"/>
</dbReference>
<evidence type="ECO:0000313" key="2">
    <source>
        <dbReference type="Proteomes" id="UP001595821"/>
    </source>
</evidence>
<evidence type="ECO:0000313" key="1">
    <source>
        <dbReference type="EMBL" id="MFC4246532.1"/>
    </source>
</evidence>
<dbReference type="AlphaFoldDB" id="A0ABD5NX43"/>
<name>A0ABD5NX43_9EURY</name>
<dbReference type="EMBL" id="JBHSDJ010000013">
    <property type="protein sequence ID" value="MFC4246532.1"/>
    <property type="molecule type" value="Genomic_DNA"/>
</dbReference>
<gene>
    <name evidence="1" type="ORF">ACFOZ7_05910</name>
</gene>
<protein>
    <submittedName>
        <fullName evidence="1">DUF6920 family protein</fullName>
    </submittedName>
</protein>
<reference evidence="1 2" key="1">
    <citation type="journal article" date="2014" name="Int. J. Syst. Evol. Microbiol.">
        <title>Complete genome sequence of Corynebacterium casei LMG S-19264T (=DSM 44701T), isolated from a smear-ripened cheese.</title>
        <authorList>
            <consortium name="US DOE Joint Genome Institute (JGI-PGF)"/>
            <person name="Walter F."/>
            <person name="Albersmeier A."/>
            <person name="Kalinowski J."/>
            <person name="Ruckert C."/>
        </authorList>
    </citation>
    <scope>NUCLEOTIDE SEQUENCE [LARGE SCALE GENOMIC DNA]</scope>
    <source>
        <strain evidence="1 2">IBRC-M 10912</strain>
    </source>
</reference>
<accession>A0ABD5NX43</accession>
<dbReference type="Pfam" id="PF21900">
    <property type="entry name" value="DUF6920"/>
    <property type="match status" value="1"/>
</dbReference>
<comment type="caution">
    <text evidence="1">The sequence shown here is derived from an EMBL/GenBank/DDBJ whole genome shotgun (WGS) entry which is preliminary data.</text>
</comment>
<sequence>MWRKIAAGTVGVVAAGVGVVLVNRRHLERATANLVADLLANADVETDRVFRRDDLEDLPAPVRRYLDGALEEGQPCVRTVRTEQRGAFRPGDATTPWKPLEATQHFTVSPPGFVWDAEIAFAPLVSARVVDAYEGGEGYLRAKLLSTVTVADVEPSPEMNAGELLRYLAEAVWFPTALLPGEGVEWEPIDDRSARATLTNEGTTASLVFHFTDDDEVDRVVADRRYRQEDDAYAPWTGYFADYRVRNGMLVPTEAEVEWNLPDGDLPYWRARIVEIDHRPRR</sequence>
<dbReference type="GeneID" id="71854687"/>